<dbReference type="KEGG" id="rain:Rai3103_13760"/>
<accession>A0A5Q2FFH6</accession>
<reference evidence="4 5" key="1">
    <citation type="submission" date="2019-10" db="EMBL/GenBank/DDBJ databases">
        <title>Genomic analysis of Raineyella sp. CBA3103.</title>
        <authorList>
            <person name="Roh S.W."/>
        </authorList>
    </citation>
    <scope>NUCLEOTIDE SEQUENCE [LARGE SCALE GENOMIC DNA]</scope>
    <source>
        <strain evidence="4 5">CBA3103</strain>
    </source>
</reference>
<dbReference type="PANTHER" id="PTHR30580">
    <property type="entry name" value="PRIMOSOMAL PROTEIN N"/>
    <property type="match status" value="1"/>
</dbReference>
<evidence type="ECO:0000313" key="4">
    <source>
        <dbReference type="EMBL" id="QGF24537.1"/>
    </source>
</evidence>
<gene>
    <name evidence="4" type="ORF">Rai3103_13760</name>
</gene>
<evidence type="ECO:0000256" key="2">
    <source>
        <dbReference type="ARBA" id="ARBA00022840"/>
    </source>
</evidence>
<dbReference type="GO" id="GO:0005524">
    <property type="term" value="F:ATP binding"/>
    <property type="evidence" value="ECO:0007669"/>
    <property type="project" value="UniProtKB-KW"/>
</dbReference>
<dbReference type="SUPFAM" id="SSF52540">
    <property type="entry name" value="P-loop containing nucleoside triphosphate hydrolases"/>
    <property type="match status" value="1"/>
</dbReference>
<evidence type="ECO:0000256" key="1">
    <source>
        <dbReference type="ARBA" id="ARBA00022741"/>
    </source>
</evidence>
<dbReference type="GO" id="GO:0006310">
    <property type="term" value="P:DNA recombination"/>
    <property type="evidence" value="ECO:0007669"/>
    <property type="project" value="TreeGrafter"/>
</dbReference>
<protein>
    <submittedName>
        <fullName evidence="4">Primosome assembly protein PriA</fullName>
    </submittedName>
</protein>
<dbReference type="GO" id="GO:0006302">
    <property type="term" value="P:double-strand break repair"/>
    <property type="evidence" value="ECO:0007669"/>
    <property type="project" value="TreeGrafter"/>
</dbReference>
<dbReference type="Gene3D" id="3.40.50.300">
    <property type="entry name" value="P-loop containing nucleotide triphosphate hydrolases"/>
    <property type="match status" value="1"/>
</dbReference>
<evidence type="ECO:0000256" key="3">
    <source>
        <dbReference type="ARBA" id="ARBA00023125"/>
    </source>
</evidence>
<dbReference type="InterPro" id="IPR027417">
    <property type="entry name" value="P-loop_NTPase"/>
</dbReference>
<dbReference type="EMBL" id="CP045725">
    <property type="protein sequence ID" value="QGF24537.1"/>
    <property type="molecule type" value="Genomic_DNA"/>
</dbReference>
<dbReference type="AlphaFoldDB" id="A0A5Q2FFH6"/>
<dbReference type="GO" id="GO:0006270">
    <property type="term" value="P:DNA replication initiation"/>
    <property type="evidence" value="ECO:0007669"/>
    <property type="project" value="TreeGrafter"/>
</dbReference>
<keyword evidence="5" id="KW-1185">Reference proteome</keyword>
<dbReference type="RefSeq" id="WP_153573066.1">
    <property type="nucleotide sequence ID" value="NZ_CP045725.1"/>
</dbReference>
<keyword evidence="3" id="KW-0238">DNA-binding</keyword>
<name>A0A5Q2FFH6_9ACTN</name>
<keyword evidence="1" id="KW-0547">Nucleotide-binding</keyword>
<proteinExistence type="predicted"/>
<dbReference type="GO" id="GO:0043138">
    <property type="term" value="F:3'-5' DNA helicase activity"/>
    <property type="evidence" value="ECO:0007669"/>
    <property type="project" value="TreeGrafter"/>
</dbReference>
<dbReference type="GO" id="GO:0003677">
    <property type="term" value="F:DNA binding"/>
    <property type="evidence" value="ECO:0007669"/>
    <property type="project" value="UniProtKB-KW"/>
</dbReference>
<keyword evidence="2" id="KW-0067">ATP-binding</keyword>
<organism evidence="4 5">
    <name type="scientific">Raineyella fluvialis</name>
    <dbReference type="NCBI Taxonomy" id="2662261"/>
    <lineage>
        <taxon>Bacteria</taxon>
        <taxon>Bacillati</taxon>
        <taxon>Actinomycetota</taxon>
        <taxon>Actinomycetes</taxon>
        <taxon>Propionibacteriales</taxon>
        <taxon>Propionibacteriaceae</taxon>
        <taxon>Raineyella</taxon>
    </lineage>
</organism>
<dbReference type="Proteomes" id="UP000386847">
    <property type="component" value="Chromosome"/>
</dbReference>
<evidence type="ECO:0000313" key="5">
    <source>
        <dbReference type="Proteomes" id="UP000386847"/>
    </source>
</evidence>
<dbReference type="PANTHER" id="PTHR30580:SF0">
    <property type="entry name" value="PRIMOSOMAL PROTEIN N"/>
    <property type="match status" value="1"/>
</dbReference>
<sequence>MHRPPLDARRAQGVPHPLGAYPAGPGFLDAIRRGGGPRAFWQVAPTLDPIGDWASGLVAGAAAAVAAGRGAVIVVPDARDVTRLAEACRRAFADSGFVTLTADSGPAARYRGFLAALRGQARVVIGTRAAVWAPVEDLGFLGVWDEGNDLLAEPRAPYPHVREVAALRAQRAGAALLLAGYGRSAEAQSLIERGWLHPIALAGHDQREVSAVVRAPREGSPAGRLPPDAFDLIRAGLASGPVLVQTPRAGYQVVVVCEQCHSHLRCADCGGPLHGREDGLICGLCGARPQGWICPECGDTRWRAPVVGAERIAEELGRAFPQVPIRQSHAGHILQSVDDRASLVICTPGAEPAAEDGYSAAVLLDADTPLLRADLRAGEEALRRWLHVCALVRPGEDGGSVLVVGTAEHPAVQALIRLDPAGLAARELEDRREAGFPPAVRLIAVEGDQVGVEGVAAGLLVPEGVDVWGPAPVLEPDGTLGDTWRLTLRAPLPAGAAAVEAVRDVQSLRTAHKDPGSVRIVVDPQQIG</sequence>